<dbReference type="AlphaFoldDB" id="A0A175W5S2"/>
<gene>
    <name evidence="1" type="ORF">MMYC01_205137</name>
</gene>
<evidence type="ECO:0000313" key="2">
    <source>
        <dbReference type="Proteomes" id="UP000078237"/>
    </source>
</evidence>
<dbReference type="EMBL" id="LCTW02000103">
    <property type="protein sequence ID" value="KXX78915.1"/>
    <property type="molecule type" value="Genomic_DNA"/>
</dbReference>
<keyword evidence="2" id="KW-1185">Reference proteome</keyword>
<evidence type="ECO:0000313" key="1">
    <source>
        <dbReference type="EMBL" id="KXX78915.1"/>
    </source>
</evidence>
<protein>
    <submittedName>
        <fullName evidence="1">Uncharacterized protein</fullName>
    </submittedName>
</protein>
<dbReference type="STRING" id="100816.A0A175W5S2"/>
<name>A0A175W5S2_9PEZI</name>
<accession>A0A175W5S2</accession>
<organism evidence="1 2">
    <name type="scientific">Madurella mycetomatis</name>
    <dbReference type="NCBI Taxonomy" id="100816"/>
    <lineage>
        <taxon>Eukaryota</taxon>
        <taxon>Fungi</taxon>
        <taxon>Dikarya</taxon>
        <taxon>Ascomycota</taxon>
        <taxon>Pezizomycotina</taxon>
        <taxon>Sordariomycetes</taxon>
        <taxon>Sordariomycetidae</taxon>
        <taxon>Sordariales</taxon>
        <taxon>Sordariales incertae sedis</taxon>
        <taxon>Madurella</taxon>
    </lineage>
</organism>
<sequence length="227" mass="25393">MGAIRTLKLCTGALAGLGIGTVGYLGASTTIISPLPEDDPLWRSKSYAKYNLHRNPSTQDICLKRIPLGKIRPELLENEGDLALEFCRGVWSGLGYRLQRAYLARKYHGPATSSQLWTVDELSRSSYAPGTQLTDHFEVVEKRPSEIVVRCGDSPRNQCPRKSDGLFVISAAIDRASGEAVLGLKSCFFTSEDRVDGIYGPMPVWMEVLHRWYSRLWIETGSWRVTR</sequence>
<dbReference type="Proteomes" id="UP000078237">
    <property type="component" value="Unassembled WGS sequence"/>
</dbReference>
<proteinExistence type="predicted"/>
<dbReference type="VEuPathDB" id="FungiDB:MMYC01_205137"/>
<dbReference type="OrthoDB" id="4436466at2759"/>
<reference evidence="1 2" key="1">
    <citation type="journal article" date="2016" name="Genome Announc.">
        <title>Genome Sequence of Madurella mycetomatis mm55, Isolated from a Human Mycetoma Case in Sudan.</title>
        <authorList>
            <person name="Smit S."/>
            <person name="Derks M.F."/>
            <person name="Bervoets S."/>
            <person name="Fahal A."/>
            <person name="van Leeuwen W."/>
            <person name="van Belkum A."/>
            <person name="van de Sande W.W."/>
        </authorList>
    </citation>
    <scope>NUCLEOTIDE SEQUENCE [LARGE SCALE GENOMIC DNA]</scope>
    <source>
        <strain evidence="2">mm55</strain>
    </source>
</reference>
<comment type="caution">
    <text evidence="1">The sequence shown here is derived from an EMBL/GenBank/DDBJ whole genome shotgun (WGS) entry which is preliminary data.</text>
</comment>